<gene>
    <name evidence="3" type="ORF">SEPCBS57363_003419</name>
</gene>
<dbReference type="PANTHER" id="PTHR20932:SF31">
    <property type="entry name" value="RING-TYPE DOMAIN-CONTAINING PROTEIN"/>
    <property type="match status" value="1"/>
</dbReference>
<protein>
    <recommendedName>
        <fullName evidence="2">LysM domain-containing protein</fullName>
    </recommendedName>
</protein>
<keyword evidence="4" id="KW-1185">Reference proteome</keyword>
<accession>A0ABP0DLC1</accession>
<dbReference type="PROSITE" id="PS51782">
    <property type="entry name" value="LYSM"/>
    <property type="match status" value="1"/>
</dbReference>
<evidence type="ECO:0000313" key="3">
    <source>
        <dbReference type="EMBL" id="CAK7269078.1"/>
    </source>
</evidence>
<dbReference type="Pfam" id="PF01476">
    <property type="entry name" value="LysM"/>
    <property type="match status" value="1"/>
</dbReference>
<reference evidence="3 4" key="1">
    <citation type="submission" date="2024-01" db="EMBL/GenBank/DDBJ databases">
        <authorList>
            <person name="Allen C."/>
            <person name="Tagirdzhanova G."/>
        </authorList>
    </citation>
    <scope>NUCLEOTIDE SEQUENCE [LARGE SCALE GENOMIC DNA]</scope>
    <source>
        <strain evidence="3 4">CBS 573.63</strain>
    </source>
</reference>
<dbReference type="Proteomes" id="UP001642501">
    <property type="component" value="Unassembled WGS sequence"/>
</dbReference>
<dbReference type="PANTHER" id="PTHR20932">
    <property type="entry name" value="LYSM AND PUTATIVE PEPTIDOGLYCAN-BINDING DOMAIN-CONTAINING PROTEIN"/>
    <property type="match status" value="1"/>
</dbReference>
<sequence>MASYCCTCAAPLSTDVLTTSATTASPIPTTSSTTMVREKATIASPQHRQLPCCDRFVCSRCLTKNTRFATYCPYCQIATAPPPSSSVTEENNAPKEALSRPVKDLLPPGLKPPPPYRHRDTHSAAVDSAQNDDAPPPYDSFPTTSTVTAAASAATFTSANEKRDKPVLHYLDHGRDTIASLSLRYNVPADRLRQVNQLTADYLLQARHVIQIPASGRDQRPVTESLSPQPIDDDAESRRKTAIRRFMVACKVVDYDLAVLYLEQTACRRTRSSDRCSTSNEYYDDGCVYDLRAAMEAFEADEQWEKTHPVEAMATKKRKPEKADRKKVIGGSRGFFSR</sequence>
<dbReference type="Gene3D" id="3.10.350.10">
    <property type="entry name" value="LysM domain"/>
    <property type="match status" value="1"/>
</dbReference>
<organism evidence="3 4">
    <name type="scientific">Sporothrix epigloea</name>
    <dbReference type="NCBI Taxonomy" id="1892477"/>
    <lineage>
        <taxon>Eukaryota</taxon>
        <taxon>Fungi</taxon>
        <taxon>Dikarya</taxon>
        <taxon>Ascomycota</taxon>
        <taxon>Pezizomycotina</taxon>
        <taxon>Sordariomycetes</taxon>
        <taxon>Sordariomycetidae</taxon>
        <taxon>Ophiostomatales</taxon>
        <taxon>Ophiostomataceae</taxon>
        <taxon>Sporothrix</taxon>
    </lineage>
</organism>
<feature type="region of interest" description="Disordered" evidence="1">
    <location>
        <begin position="215"/>
        <end position="237"/>
    </location>
</feature>
<feature type="region of interest" description="Disordered" evidence="1">
    <location>
        <begin position="81"/>
        <end position="144"/>
    </location>
</feature>
<evidence type="ECO:0000256" key="1">
    <source>
        <dbReference type="SAM" id="MobiDB-lite"/>
    </source>
</evidence>
<feature type="domain" description="LysM" evidence="2">
    <location>
        <begin position="168"/>
        <end position="212"/>
    </location>
</feature>
<dbReference type="InterPro" id="IPR045030">
    <property type="entry name" value="LYSM1-4"/>
</dbReference>
<evidence type="ECO:0000259" key="2">
    <source>
        <dbReference type="PROSITE" id="PS51782"/>
    </source>
</evidence>
<feature type="region of interest" description="Disordered" evidence="1">
    <location>
        <begin position="313"/>
        <end position="338"/>
    </location>
</feature>
<evidence type="ECO:0000313" key="4">
    <source>
        <dbReference type="Proteomes" id="UP001642501"/>
    </source>
</evidence>
<name>A0ABP0DLC1_9PEZI</name>
<dbReference type="EMBL" id="CAWUOM010000054">
    <property type="protein sequence ID" value="CAK7269078.1"/>
    <property type="molecule type" value="Genomic_DNA"/>
</dbReference>
<comment type="caution">
    <text evidence="3">The sequence shown here is derived from an EMBL/GenBank/DDBJ whole genome shotgun (WGS) entry which is preliminary data.</text>
</comment>
<proteinExistence type="predicted"/>
<dbReference type="InterPro" id="IPR018392">
    <property type="entry name" value="LysM"/>
</dbReference>
<dbReference type="CDD" id="cd00118">
    <property type="entry name" value="LysM"/>
    <property type="match status" value="1"/>
</dbReference>
<dbReference type="InterPro" id="IPR036779">
    <property type="entry name" value="LysM_dom_sf"/>
</dbReference>